<protein>
    <submittedName>
        <fullName evidence="1">Uncharacterized protein</fullName>
    </submittedName>
</protein>
<accession>A0A7X1MDQ2</accession>
<dbReference type="AlphaFoldDB" id="A0A7X1MDQ2"/>
<gene>
    <name evidence="1" type="ORF">H4N64_37825</name>
</gene>
<reference evidence="1 2" key="1">
    <citation type="submission" date="2020-08" db="EMBL/GenBank/DDBJ databases">
        <title>Streptomyces sp. PSKA01 genome sequencing and assembly.</title>
        <authorList>
            <person name="Mandal S."/>
            <person name="Maiti P.K."/>
            <person name="Das P."/>
        </authorList>
    </citation>
    <scope>NUCLEOTIDE SEQUENCE [LARGE SCALE GENOMIC DNA]</scope>
    <source>
        <strain evidence="1 2">PSKA01</strain>
    </source>
</reference>
<keyword evidence="2" id="KW-1185">Reference proteome</keyword>
<sequence>MSADDEISQTDHVFEFDFQPGWIDLGLEDVGWIEADAAATVVVWTEFDSAELKVKPRKLVRDVRRRALGLNSDHANWAMAFYTPQGQALVDLRLDSYGEDDKPRPSPAEMVPLLVDFDDAEVIGEPEVRHLDLPVGPAVRIRTTLRTKSGRLGLSRGRRTELLKYAVFPPGVNSLSVVRFRWQRAEDTGEATGLADALMTTMRMVLVYDEGNPGEPDASE</sequence>
<dbReference type="Proteomes" id="UP000584670">
    <property type="component" value="Unassembled WGS sequence"/>
</dbReference>
<proteinExistence type="predicted"/>
<name>A0A7X1MDQ2_9ACTN</name>
<evidence type="ECO:0000313" key="1">
    <source>
        <dbReference type="EMBL" id="MBC2907176.1"/>
    </source>
</evidence>
<dbReference type="RefSeq" id="WP_186287137.1">
    <property type="nucleotide sequence ID" value="NZ_JACMSF010000069.1"/>
</dbReference>
<dbReference type="EMBL" id="JACMSF010000069">
    <property type="protein sequence ID" value="MBC2907176.1"/>
    <property type="molecule type" value="Genomic_DNA"/>
</dbReference>
<organism evidence="1 2">
    <name type="scientific">Streptomyces cupreus</name>
    <dbReference type="NCBI Taxonomy" id="2759956"/>
    <lineage>
        <taxon>Bacteria</taxon>
        <taxon>Bacillati</taxon>
        <taxon>Actinomycetota</taxon>
        <taxon>Actinomycetes</taxon>
        <taxon>Kitasatosporales</taxon>
        <taxon>Streptomycetaceae</taxon>
        <taxon>Streptomyces</taxon>
    </lineage>
</organism>
<evidence type="ECO:0000313" key="2">
    <source>
        <dbReference type="Proteomes" id="UP000584670"/>
    </source>
</evidence>
<comment type="caution">
    <text evidence="1">The sequence shown here is derived from an EMBL/GenBank/DDBJ whole genome shotgun (WGS) entry which is preliminary data.</text>
</comment>